<dbReference type="Proteomes" id="UP001187682">
    <property type="component" value="Unassembled WGS sequence"/>
</dbReference>
<sequence length="111" mass="12273">MTARLQQLTPGPHRYLLAGLWAEMLMDTIACNVTARARIASPGIPRAVVDVGVPRREHQHSQPQETGRKTMYMAIASMDSVQISHFGKEDTGVFESAVTLTGQRPRAQMLE</sequence>
<reference evidence="1" key="1">
    <citation type="submission" date="2018-03" db="EMBL/GenBank/DDBJ databases">
        <authorList>
            <person name="Guldener U."/>
        </authorList>
    </citation>
    <scope>NUCLEOTIDE SEQUENCE</scope>
</reference>
<proteinExistence type="predicted"/>
<keyword evidence="2" id="KW-1185">Reference proteome</keyword>
<protein>
    <submittedName>
        <fullName evidence="1">Uncharacterized protein</fullName>
    </submittedName>
</protein>
<gene>
    <name evidence="1" type="ORF">DNG_09978</name>
</gene>
<dbReference type="AlphaFoldDB" id="A0AAE8N7R9"/>
<evidence type="ECO:0000313" key="1">
    <source>
        <dbReference type="EMBL" id="SPO07284.1"/>
    </source>
</evidence>
<name>A0AAE8N7R9_9PEZI</name>
<evidence type="ECO:0000313" key="2">
    <source>
        <dbReference type="Proteomes" id="UP001187682"/>
    </source>
</evidence>
<dbReference type="EMBL" id="ONZQ02000019">
    <property type="protein sequence ID" value="SPO07284.1"/>
    <property type="molecule type" value="Genomic_DNA"/>
</dbReference>
<accession>A0AAE8N7R9</accession>
<comment type="caution">
    <text evidence="1">The sequence shown here is derived from an EMBL/GenBank/DDBJ whole genome shotgun (WGS) entry which is preliminary data.</text>
</comment>
<organism evidence="1 2">
    <name type="scientific">Cephalotrichum gorgonifer</name>
    <dbReference type="NCBI Taxonomy" id="2041049"/>
    <lineage>
        <taxon>Eukaryota</taxon>
        <taxon>Fungi</taxon>
        <taxon>Dikarya</taxon>
        <taxon>Ascomycota</taxon>
        <taxon>Pezizomycotina</taxon>
        <taxon>Sordariomycetes</taxon>
        <taxon>Hypocreomycetidae</taxon>
        <taxon>Microascales</taxon>
        <taxon>Microascaceae</taxon>
        <taxon>Cephalotrichum</taxon>
    </lineage>
</organism>